<comment type="similarity">
    <text evidence="1">Belongs to the UDP-glycosyltransferase family.</text>
</comment>
<gene>
    <name evidence="7" type="ORF">OESDEN_10403</name>
</gene>
<evidence type="ECO:0000256" key="4">
    <source>
        <dbReference type="ARBA" id="ARBA00022679"/>
    </source>
</evidence>
<dbReference type="GO" id="GO:0015020">
    <property type="term" value="F:glucuronosyltransferase activity"/>
    <property type="evidence" value="ECO:0007669"/>
    <property type="project" value="UniProtKB-EC"/>
</dbReference>
<keyword evidence="5" id="KW-0732">Signal</keyword>
<evidence type="ECO:0000256" key="3">
    <source>
        <dbReference type="ARBA" id="ARBA00022676"/>
    </source>
</evidence>
<sequence>MLEYQCETLINDDALLQRLRDEKFDLAISEACFYCPFGLFEVLKIPATIPVVSNTIHEVMSYAIGEPFFPSYVPALFSSNGEKMSFIERIQNLFALAVIHYMHGYASVRENSVFVKKFGQPFKDYYELIARSSFVFTNGNPYLDFPRPALHKTVMIGGFAVTQSEKETNLSEEWDPILSARKHTVLVSFGSFTKSIAMPEEFK</sequence>
<reference evidence="7 8" key="1">
    <citation type="submission" date="2014-03" db="EMBL/GenBank/DDBJ databases">
        <title>Draft genome of the hookworm Oesophagostomum dentatum.</title>
        <authorList>
            <person name="Mitreva M."/>
        </authorList>
    </citation>
    <scope>NUCLEOTIDE SEQUENCE [LARGE SCALE GENOMIC DNA]</scope>
    <source>
        <strain evidence="7 8">OD-Hann</strain>
    </source>
</reference>
<dbReference type="Pfam" id="PF00201">
    <property type="entry name" value="UDPGT"/>
    <property type="match status" value="1"/>
</dbReference>
<evidence type="ECO:0000256" key="2">
    <source>
        <dbReference type="ARBA" id="ARBA00012544"/>
    </source>
</evidence>
<keyword evidence="3" id="KW-0328">Glycosyltransferase</keyword>
<dbReference type="AlphaFoldDB" id="A0A0B1SWU5"/>
<keyword evidence="8" id="KW-1185">Reference proteome</keyword>
<evidence type="ECO:0000256" key="5">
    <source>
        <dbReference type="ARBA" id="ARBA00022729"/>
    </source>
</evidence>
<dbReference type="EC" id="2.4.1.17" evidence="2"/>
<evidence type="ECO:0000256" key="1">
    <source>
        <dbReference type="ARBA" id="ARBA00009995"/>
    </source>
</evidence>
<dbReference type="SUPFAM" id="SSF53756">
    <property type="entry name" value="UDP-Glycosyltransferase/glycogen phosphorylase"/>
    <property type="match status" value="1"/>
</dbReference>
<proteinExistence type="inferred from homology"/>
<dbReference type="OrthoDB" id="5835829at2759"/>
<dbReference type="InterPro" id="IPR002213">
    <property type="entry name" value="UDP_glucos_trans"/>
</dbReference>
<dbReference type="PANTHER" id="PTHR48043:SF23">
    <property type="entry name" value="UDP-GLUCURONOSYLTRANSFERASE"/>
    <property type="match status" value="1"/>
</dbReference>
<dbReference type="InterPro" id="IPR050271">
    <property type="entry name" value="UDP-glycosyltransferase"/>
</dbReference>
<dbReference type="EMBL" id="KN553801">
    <property type="protein sequence ID" value="KHJ89763.1"/>
    <property type="molecule type" value="Genomic_DNA"/>
</dbReference>
<dbReference type="Proteomes" id="UP000053660">
    <property type="component" value="Unassembled WGS sequence"/>
</dbReference>
<evidence type="ECO:0000256" key="6">
    <source>
        <dbReference type="ARBA" id="ARBA00047475"/>
    </source>
</evidence>
<comment type="catalytic activity">
    <reaction evidence="6">
        <text>glucuronate acceptor + UDP-alpha-D-glucuronate = acceptor beta-D-glucuronoside + UDP + H(+)</text>
        <dbReference type="Rhea" id="RHEA:21032"/>
        <dbReference type="ChEBI" id="CHEBI:15378"/>
        <dbReference type="ChEBI" id="CHEBI:58052"/>
        <dbReference type="ChEBI" id="CHEBI:58223"/>
        <dbReference type="ChEBI" id="CHEBI:132367"/>
        <dbReference type="ChEBI" id="CHEBI:132368"/>
        <dbReference type="EC" id="2.4.1.17"/>
    </reaction>
</comment>
<protein>
    <recommendedName>
        <fullName evidence="2">glucuronosyltransferase</fullName>
        <ecNumber evidence="2">2.4.1.17</ecNumber>
    </recommendedName>
</protein>
<dbReference type="PANTHER" id="PTHR48043">
    <property type="entry name" value="EG:EG0003.4 PROTEIN-RELATED"/>
    <property type="match status" value="1"/>
</dbReference>
<organism evidence="7 8">
    <name type="scientific">Oesophagostomum dentatum</name>
    <name type="common">Nodular worm</name>
    <dbReference type="NCBI Taxonomy" id="61180"/>
    <lineage>
        <taxon>Eukaryota</taxon>
        <taxon>Metazoa</taxon>
        <taxon>Ecdysozoa</taxon>
        <taxon>Nematoda</taxon>
        <taxon>Chromadorea</taxon>
        <taxon>Rhabditida</taxon>
        <taxon>Rhabditina</taxon>
        <taxon>Rhabditomorpha</taxon>
        <taxon>Strongyloidea</taxon>
        <taxon>Strongylidae</taxon>
        <taxon>Oesophagostomum</taxon>
    </lineage>
</organism>
<name>A0A0B1SWU5_OESDE</name>
<accession>A0A0B1SWU5</accession>
<evidence type="ECO:0000313" key="8">
    <source>
        <dbReference type="Proteomes" id="UP000053660"/>
    </source>
</evidence>
<keyword evidence="4" id="KW-0808">Transferase</keyword>
<evidence type="ECO:0000313" key="7">
    <source>
        <dbReference type="EMBL" id="KHJ89763.1"/>
    </source>
</evidence>